<keyword evidence="8" id="KW-1071">Ligand-gated ion channel</keyword>
<dbReference type="FunFam" id="1.10.287.630:FF:000003">
    <property type="entry name" value="Cyclic nucleotide-gated ion channel 1"/>
    <property type="match status" value="1"/>
</dbReference>
<dbReference type="SUPFAM" id="SSF51206">
    <property type="entry name" value="cAMP-binding domain-like"/>
    <property type="match status" value="1"/>
</dbReference>
<organism evidence="10 11">
    <name type="scientific">Protea cynaroides</name>
    <dbReference type="NCBI Taxonomy" id="273540"/>
    <lineage>
        <taxon>Eukaryota</taxon>
        <taxon>Viridiplantae</taxon>
        <taxon>Streptophyta</taxon>
        <taxon>Embryophyta</taxon>
        <taxon>Tracheophyta</taxon>
        <taxon>Spermatophyta</taxon>
        <taxon>Magnoliopsida</taxon>
        <taxon>Proteales</taxon>
        <taxon>Proteaceae</taxon>
        <taxon>Protea</taxon>
    </lineage>
</organism>
<evidence type="ECO:0000256" key="7">
    <source>
        <dbReference type="ARBA" id="ARBA00023136"/>
    </source>
</evidence>
<evidence type="ECO:0000256" key="6">
    <source>
        <dbReference type="ARBA" id="ARBA00023065"/>
    </source>
</evidence>
<dbReference type="GO" id="GO:0016020">
    <property type="term" value="C:membrane"/>
    <property type="evidence" value="ECO:0007669"/>
    <property type="project" value="UniProtKB-SubCell"/>
</dbReference>
<comment type="similarity">
    <text evidence="3">Belongs to the cyclic nucleotide-gated cation channel (TC 1.A.1.5) family.</text>
</comment>
<accession>A0A9Q0L428</accession>
<comment type="caution">
    <text evidence="10">The sequence shown here is derived from an EMBL/GenBank/DDBJ whole genome shotgun (WGS) entry which is preliminary data.</text>
</comment>
<name>A0A9Q0L428_9MAGN</name>
<keyword evidence="7" id="KW-0472">Membrane</keyword>
<dbReference type="PANTHER" id="PTHR45651">
    <property type="entry name" value="CYCLIC NUCLEOTIDE-GATED ION CHANNEL 15-RELATED-RELATED"/>
    <property type="match status" value="1"/>
</dbReference>
<evidence type="ECO:0000256" key="9">
    <source>
        <dbReference type="ARBA" id="ARBA00023303"/>
    </source>
</evidence>
<keyword evidence="8" id="KW-0813">Transport</keyword>
<evidence type="ECO:0000313" key="11">
    <source>
        <dbReference type="Proteomes" id="UP001141806"/>
    </source>
</evidence>
<dbReference type="PANTHER" id="PTHR45651:SF14">
    <property type="entry name" value="CYCLIC NUCLEOTIDE-GATED ION CHANNEL 4"/>
    <property type="match status" value="1"/>
</dbReference>
<keyword evidence="4" id="KW-0812">Transmembrane</keyword>
<sequence length="226" mass="26528">MTPGCGLRTLACEEPIYYGTGMVRDPRRLAWGENKQVRSTCIESADNFDYGAYKWTVQLVTIDNRLERMLLPFFWGLMNLSTFGNLECSADWLEGAFNIIVQVIGLVLVIMLIRNIKLFLRVTTSKNQEMPLKMRNLEYWMKRRHLPKEFRQRVRQYEQQSWVAMRGVDEGEMIQNLPEGLRRDIKYHLCLDLVRQVQLFLCYTSFSYGPFQCLPGDHSSLCLAYM</sequence>
<protein>
    <recommendedName>
        <fullName evidence="12">Ion transport domain-containing protein</fullName>
    </recommendedName>
</protein>
<dbReference type="Proteomes" id="UP001141806">
    <property type="component" value="Unassembled WGS sequence"/>
</dbReference>
<dbReference type="GO" id="GO:0012505">
    <property type="term" value="C:endomembrane system"/>
    <property type="evidence" value="ECO:0007669"/>
    <property type="project" value="UniProtKB-SubCell"/>
</dbReference>
<evidence type="ECO:0000256" key="4">
    <source>
        <dbReference type="ARBA" id="ARBA00022692"/>
    </source>
</evidence>
<dbReference type="AlphaFoldDB" id="A0A9Q0L428"/>
<proteinExistence type="inferred from homology"/>
<gene>
    <name evidence="10" type="ORF">NE237_032954</name>
</gene>
<keyword evidence="9" id="KW-0407">Ion channel</keyword>
<evidence type="ECO:0000256" key="3">
    <source>
        <dbReference type="ARBA" id="ARBA00010486"/>
    </source>
</evidence>
<comment type="subcellular location">
    <subcellularLocation>
        <location evidence="2">Endomembrane system</location>
    </subcellularLocation>
    <subcellularLocation>
        <location evidence="1">Membrane</location>
        <topology evidence="1">Multi-pass membrane protein</topology>
    </subcellularLocation>
</comment>
<evidence type="ECO:0000313" key="10">
    <source>
        <dbReference type="EMBL" id="KAJ4982117.1"/>
    </source>
</evidence>
<dbReference type="OrthoDB" id="421226at2759"/>
<evidence type="ECO:0000256" key="1">
    <source>
        <dbReference type="ARBA" id="ARBA00004141"/>
    </source>
</evidence>
<dbReference type="GO" id="GO:0034220">
    <property type="term" value="P:monoatomic ion transmembrane transport"/>
    <property type="evidence" value="ECO:0007669"/>
    <property type="project" value="UniProtKB-KW"/>
</dbReference>
<keyword evidence="5" id="KW-1133">Transmembrane helix</keyword>
<dbReference type="EMBL" id="JAMYWD010000001">
    <property type="protein sequence ID" value="KAJ4982117.1"/>
    <property type="molecule type" value="Genomic_DNA"/>
</dbReference>
<dbReference type="Gene3D" id="1.10.287.630">
    <property type="entry name" value="Helix hairpin bin"/>
    <property type="match status" value="1"/>
</dbReference>
<dbReference type="InterPro" id="IPR018490">
    <property type="entry name" value="cNMP-bd_dom_sf"/>
</dbReference>
<evidence type="ECO:0008006" key="12">
    <source>
        <dbReference type="Google" id="ProtNLM"/>
    </source>
</evidence>
<keyword evidence="11" id="KW-1185">Reference proteome</keyword>
<reference evidence="10" key="1">
    <citation type="journal article" date="2023" name="Plant J.">
        <title>The genome of the king protea, Protea cynaroides.</title>
        <authorList>
            <person name="Chang J."/>
            <person name="Duong T.A."/>
            <person name="Schoeman C."/>
            <person name="Ma X."/>
            <person name="Roodt D."/>
            <person name="Barker N."/>
            <person name="Li Z."/>
            <person name="Van de Peer Y."/>
            <person name="Mizrachi E."/>
        </authorList>
    </citation>
    <scope>NUCLEOTIDE SEQUENCE</scope>
    <source>
        <tissue evidence="10">Young leaves</tissue>
    </source>
</reference>
<evidence type="ECO:0000256" key="2">
    <source>
        <dbReference type="ARBA" id="ARBA00004308"/>
    </source>
</evidence>
<evidence type="ECO:0000256" key="8">
    <source>
        <dbReference type="ARBA" id="ARBA00023286"/>
    </source>
</evidence>
<keyword evidence="6" id="KW-0406">Ion transport</keyword>
<evidence type="ECO:0000256" key="5">
    <source>
        <dbReference type="ARBA" id="ARBA00022989"/>
    </source>
</evidence>